<keyword evidence="3" id="KW-0328">Glycosyltransferase</keyword>
<evidence type="ECO:0000256" key="4">
    <source>
        <dbReference type="RuleBase" id="RU362057"/>
    </source>
</evidence>
<sequence length="493" mass="52159">MASSSSPPPSPTPLRHVAMLPFMAKGHAMPLLHLSRLLLRRGLASAVTFLTTPREAPFIRAAVAGLPGAAVVELPFPSSTSAAAPAAPQSTEDLSSPSASGLLDLVSAAAALRPAFADALARLDPRPDLLVHDGFLAWAEAAAAALAVPRLVSLGIGAFASYVSVAVTAQKPHALVGSPSEPFELDGLPGLRLTKADLHPPFDDPEPAGPHWDFVCACRAAMASSRGTVVNTFYELESPYIDRWNQEIPLKMWPVGPLCLAIEPAVQSALDPDLAGWLDSRLAMDRPVLYVAFGSQATLSRAQIEEIAAGLDRSGLDFIWVVRSKWLDQGDQLEGRFGDRGKVVQTFVNQLGVLNHKAVKGFFSHCGWNSVTESISMGVPILAFPMAAEQKMNAKFVVDVLGVGLRVWPSDYGGARGGDDDGVKGGLVTSEDIQAMAKELIFGEGGRRAAAIVAELAVSARKAMDTGGSSFENLELMVREITEISRVEQATSG</sequence>
<evidence type="ECO:0000313" key="6">
    <source>
        <dbReference type="Proteomes" id="UP001497457"/>
    </source>
</evidence>
<evidence type="ECO:0000256" key="3">
    <source>
        <dbReference type="RuleBase" id="RU003718"/>
    </source>
</evidence>
<comment type="similarity">
    <text evidence="1 3">Belongs to the UDP-glycosyltransferase family.</text>
</comment>
<dbReference type="PANTHER" id="PTHR48047">
    <property type="entry name" value="GLYCOSYLTRANSFERASE"/>
    <property type="match status" value="1"/>
</dbReference>
<keyword evidence="2 3" id="KW-0808">Transferase</keyword>
<dbReference type="Proteomes" id="UP001497457">
    <property type="component" value="Chromosome 33rd"/>
</dbReference>
<dbReference type="FunFam" id="3.40.50.2000:FF:000107">
    <property type="entry name" value="Glycosyltransferase"/>
    <property type="match status" value="1"/>
</dbReference>
<dbReference type="AlphaFoldDB" id="A0ABC9DEV3"/>
<dbReference type="PROSITE" id="PS00375">
    <property type="entry name" value="UDPGT"/>
    <property type="match status" value="1"/>
</dbReference>
<accession>A0ABC9DEV3</accession>
<dbReference type="InterPro" id="IPR002213">
    <property type="entry name" value="UDP_glucos_trans"/>
</dbReference>
<keyword evidence="6" id="KW-1185">Reference proteome</keyword>
<dbReference type="InterPro" id="IPR035595">
    <property type="entry name" value="UDP_glycos_trans_CS"/>
</dbReference>
<dbReference type="Gene3D" id="3.40.50.2000">
    <property type="entry name" value="Glycogen Phosphorylase B"/>
    <property type="match status" value="2"/>
</dbReference>
<protein>
    <recommendedName>
        <fullName evidence="4">Glycosyltransferase</fullName>
        <ecNumber evidence="4">2.4.1.-</ecNumber>
    </recommendedName>
</protein>
<dbReference type="SUPFAM" id="SSF53756">
    <property type="entry name" value="UDP-Glycosyltransferase/glycogen phosphorylase"/>
    <property type="match status" value="1"/>
</dbReference>
<evidence type="ECO:0000313" key="5">
    <source>
        <dbReference type="EMBL" id="CAL5038014.1"/>
    </source>
</evidence>
<organism evidence="5 6">
    <name type="scientific">Urochloa decumbens</name>
    <dbReference type="NCBI Taxonomy" id="240449"/>
    <lineage>
        <taxon>Eukaryota</taxon>
        <taxon>Viridiplantae</taxon>
        <taxon>Streptophyta</taxon>
        <taxon>Embryophyta</taxon>
        <taxon>Tracheophyta</taxon>
        <taxon>Spermatophyta</taxon>
        <taxon>Magnoliopsida</taxon>
        <taxon>Liliopsida</taxon>
        <taxon>Poales</taxon>
        <taxon>Poaceae</taxon>
        <taxon>PACMAD clade</taxon>
        <taxon>Panicoideae</taxon>
        <taxon>Panicodae</taxon>
        <taxon>Paniceae</taxon>
        <taxon>Melinidinae</taxon>
        <taxon>Urochloa</taxon>
    </lineage>
</organism>
<dbReference type="GO" id="GO:0016757">
    <property type="term" value="F:glycosyltransferase activity"/>
    <property type="evidence" value="ECO:0007669"/>
    <property type="project" value="UniProtKB-KW"/>
</dbReference>
<reference evidence="5" key="1">
    <citation type="submission" date="2024-10" db="EMBL/GenBank/DDBJ databases">
        <authorList>
            <person name="Ryan C."/>
        </authorList>
    </citation>
    <scope>NUCLEOTIDE SEQUENCE [LARGE SCALE GENOMIC DNA]</scope>
</reference>
<dbReference type="CDD" id="cd03784">
    <property type="entry name" value="GT1_Gtf-like"/>
    <property type="match status" value="1"/>
</dbReference>
<dbReference type="Pfam" id="PF00201">
    <property type="entry name" value="UDPGT"/>
    <property type="match status" value="1"/>
</dbReference>
<evidence type="ECO:0000256" key="2">
    <source>
        <dbReference type="ARBA" id="ARBA00022679"/>
    </source>
</evidence>
<gene>
    <name evidence="5" type="ORF">URODEC1_LOCUS84813</name>
</gene>
<dbReference type="EMBL" id="OZ075143">
    <property type="protein sequence ID" value="CAL5038014.1"/>
    <property type="molecule type" value="Genomic_DNA"/>
</dbReference>
<dbReference type="PANTHER" id="PTHR48047:SF51">
    <property type="entry name" value="GLYCOSYLTRANSFERASE"/>
    <property type="match status" value="1"/>
</dbReference>
<dbReference type="EC" id="2.4.1.-" evidence="4"/>
<proteinExistence type="inferred from homology"/>
<name>A0ABC9DEV3_9POAL</name>
<evidence type="ECO:0000256" key="1">
    <source>
        <dbReference type="ARBA" id="ARBA00009995"/>
    </source>
</evidence>